<gene>
    <name evidence="1" type="ORF">O7047_01020</name>
</gene>
<protein>
    <submittedName>
        <fullName evidence="1">Uncharacterized protein</fullName>
    </submittedName>
</protein>
<reference evidence="1" key="1">
    <citation type="submission" date="2022-12" db="EMBL/GenBank/DDBJ databases">
        <title>NDM-1 containing novel ST 2018 Pseudenterobacter timonensis.</title>
        <authorList>
            <person name="Halder G."/>
            <person name="Mandal S."/>
            <person name="Dutta S."/>
        </authorList>
    </citation>
    <scope>NUCLEOTIDE SEQUENCE</scope>
    <source>
        <strain evidence="1">CNCI147</strain>
    </source>
</reference>
<evidence type="ECO:0000313" key="2">
    <source>
        <dbReference type="Proteomes" id="UP001248822"/>
    </source>
</evidence>
<dbReference type="RefSeq" id="WP_310823921.1">
    <property type="nucleotide sequence ID" value="NZ_JAQGEC010000001.1"/>
</dbReference>
<sequence length="71" mass="7401">MPTVNADDYFPRHGEAQAAIMRAVETTGACVVTGTMTIALHNGLRAQAKREGKAISIKQSGAGLAMVTSRA</sequence>
<evidence type="ECO:0000313" key="1">
    <source>
        <dbReference type="EMBL" id="MDR9888822.1"/>
    </source>
</evidence>
<accession>A0AAE4ITZ4</accession>
<dbReference type="Proteomes" id="UP001248822">
    <property type="component" value="Unassembled WGS sequence"/>
</dbReference>
<proteinExistence type="predicted"/>
<name>A0AAE4ITZ4_9ENTR</name>
<dbReference type="EMBL" id="JAQGEC010000001">
    <property type="protein sequence ID" value="MDR9888822.1"/>
    <property type="molecule type" value="Genomic_DNA"/>
</dbReference>
<comment type="caution">
    <text evidence="1">The sequence shown here is derived from an EMBL/GenBank/DDBJ whole genome shotgun (WGS) entry which is preliminary data.</text>
</comment>
<organism evidence="1 2">
    <name type="scientific">Pseudenterobacter timonensis</name>
    <dbReference type="NCBI Taxonomy" id="1755099"/>
    <lineage>
        <taxon>Bacteria</taxon>
        <taxon>Pseudomonadati</taxon>
        <taxon>Pseudomonadota</taxon>
        <taxon>Gammaproteobacteria</taxon>
        <taxon>Enterobacterales</taxon>
        <taxon>Enterobacteriaceae</taxon>
        <taxon>Pseudenterobacter</taxon>
    </lineage>
</organism>
<dbReference type="AlphaFoldDB" id="A0AAE4ITZ4"/>